<dbReference type="Pfam" id="PF06978">
    <property type="entry name" value="POP1_N"/>
    <property type="match status" value="2"/>
</dbReference>
<dbReference type="GO" id="GO:0004526">
    <property type="term" value="F:ribonuclease P activity"/>
    <property type="evidence" value="ECO:0007669"/>
    <property type="project" value="UniProtKB-EC"/>
</dbReference>
<evidence type="ECO:0000259" key="6">
    <source>
        <dbReference type="Pfam" id="PF06978"/>
    </source>
</evidence>
<keyword evidence="3" id="KW-0539">Nucleus</keyword>
<dbReference type="SUPFAM" id="SSF103025">
    <property type="entry name" value="Folate-binding domain"/>
    <property type="match status" value="1"/>
</dbReference>
<sequence length="859" mass="93559">MKRTASGGAAGGRQHGGHAASGADDPHKQLNSKQRKKLKQQMGGLQSPAASGGAHQGGRGAGRGESSRGLSSGLAEGLPPRQLNVTQAIESRAAEISSLERALANSGEFTGTQRVFQTVPRHMRRRAASHNVKRLPVQIRQRALQQMAKDDQPQPTKKKSRKQRRRADSLREEFLLRPAQNKWLETHIWHAKRMNMIEKWGYKLANYPNDKSRRAAHRASKHQCVLHDASYTQPVQIRGPEHAIAALLRQFLDPTFPDCAHSDYARGDRRLVVFMHERGAYPAKALDLVEIMWQPAVPGTQDRTAWIWTHPAAHSRVAAVLAGAADSDAEWQSQLAITSLKGEFVRFQFCGPRSHAVLFESLKTCDAVDAPFVNQQAHDVWSHLQLAQSATVVPPGVLISLTVHDPRLAFPVVVPSRLATTDPDEDPQDNEDLVEMLKSWPSGLAAGGIWNETVRSQLLAARFDNKTLQARRSENLIPGTRLEPTPTDARIPVLLVHRGSAYTASQSEHGRRAEIAAGWDLVLPRGWAMEFWLTFVFAGARVGGLRERRDFHFEARLPCFPDDFPETPAYVADAADLGSQLAAKHARTPKSKRPNYDAMQVDSPFEPPFLSLLVADDLAAVVADVEADATSADQVADLAVEHAEQRPIVVLHSPSIVRAIHAYAAEADAFEDLCEALQQAMAAASHRRLGTPRDIALPADAPAHIAASFVRVAVTPLAKGSPTDRGIVYAATPEEILAWHAVTAAGEARPSTASLGGPVNASALSHLPQPALDEIPPADSIMGYITSGHFSLEHGRGQAIGCCRLKSLHAAIQLTKHTLESALGHSRTMVNKNGSLRIIARVRCPTGRVCRLAALEIVP</sequence>
<accession>A0ABR4N3I6</accession>
<feature type="region of interest" description="Disordered" evidence="5">
    <location>
        <begin position="1"/>
        <end position="81"/>
    </location>
</feature>
<dbReference type="EC" id="3.1.26.5" evidence="9"/>
<dbReference type="InterPro" id="IPR009723">
    <property type="entry name" value="Pop1_N"/>
</dbReference>
<dbReference type="PANTHER" id="PTHR22731">
    <property type="entry name" value="RIBONUCLEASES P/MRP PROTEIN SUBUNIT POP1"/>
    <property type="match status" value="1"/>
</dbReference>
<evidence type="ECO:0000256" key="5">
    <source>
        <dbReference type="SAM" id="MobiDB-lite"/>
    </source>
</evidence>
<protein>
    <submittedName>
        <fullName evidence="9">Ribonucleases P/MRP protein subunit pop1</fullName>
        <ecNumber evidence="9">3.1.26.5</ecNumber>
    </submittedName>
</protein>
<feature type="compositionally biased region" description="Basic residues" evidence="5">
    <location>
        <begin position="156"/>
        <end position="165"/>
    </location>
</feature>
<evidence type="ECO:0000256" key="4">
    <source>
        <dbReference type="SAM" id="Coils"/>
    </source>
</evidence>
<evidence type="ECO:0000256" key="2">
    <source>
        <dbReference type="ARBA" id="ARBA00022694"/>
    </source>
</evidence>
<feature type="domain" description="Pop1 N-terminal" evidence="6">
    <location>
        <begin position="89"/>
        <end position="169"/>
    </location>
</feature>
<feature type="region of interest" description="Disordered" evidence="5">
    <location>
        <begin position="144"/>
        <end position="170"/>
    </location>
</feature>
<feature type="domain" description="POPLD" evidence="7">
    <location>
        <begin position="518"/>
        <end position="608"/>
    </location>
</feature>
<dbReference type="InterPro" id="IPR055079">
    <property type="entry name" value="POP1_C"/>
</dbReference>
<evidence type="ECO:0000259" key="8">
    <source>
        <dbReference type="Pfam" id="PF22770"/>
    </source>
</evidence>
<feature type="domain" description="Pop1 N-terminal" evidence="6">
    <location>
        <begin position="174"/>
        <end position="239"/>
    </location>
</feature>
<dbReference type="Gene3D" id="3.30.1360.120">
    <property type="entry name" value="Probable tRNA modification gtpase trme, domain 1"/>
    <property type="match status" value="1"/>
</dbReference>
<keyword evidence="9" id="KW-0378">Hydrolase</keyword>
<feature type="compositionally biased region" description="Low complexity" evidence="5">
    <location>
        <begin position="67"/>
        <end position="78"/>
    </location>
</feature>
<evidence type="ECO:0000256" key="3">
    <source>
        <dbReference type="ARBA" id="ARBA00023242"/>
    </source>
</evidence>
<keyword evidence="10" id="KW-1185">Reference proteome</keyword>
<dbReference type="InterPro" id="IPR039182">
    <property type="entry name" value="Pop1"/>
</dbReference>
<gene>
    <name evidence="9" type="primary">POP1</name>
    <name evidence="9" type="ORF">HK105_206498</name>
</gene>
<reference evidence="9 10" key="1">
    <citation type="submission" date="2023-09" db="EMBL/GenBank/DDBJ databases">
        <title>Pangenome analysis of Batrachochytrium dendrobatidis and related Chytrids.</title>
        <authorList>
            <person name="Yacoub M.N."/>
            <person name="Stajich J.E."/>
            <person name="James T.Y."/>
        </authorList>
    </citation>
    <scope>NUCLEOTIDE SEQUENCE [LARGE SCALE GENOMIC DNA]</scope>
    <source>
        <strain evidence="9 10">JEL0888</strain>
    </source>
</reference>
<dbReference type="Pfam" id="PF08170">
    <property type="entry name" value="POPLD"/>
    <property type="match status" value="1"/>
</dbReference>
<comment type="subcellular location">
    <subcellularLocation>
        <location evidence="1">Nucleus</location>
    </subcellularLocation>
</comment>
<keyword evidence="4" id="KW-0175">Coiled coil</keyword>
<name>A0ABR4N3I6_9FUNG</name>
<feature type="coiled-coil region" evidence="4">
    <location>
        <begin position="660"/>
        <end position="687"/>
    </location>
</feature>
<proteinExistence type="predicted"/>
<dbReference type="Pfam" id="PF22770">
    <property type="entry name" value="POP1_C"/>
    <property type="match status" value="1"/>
</dbReference>
<comment type="caution">
    <text evidence="9">The sequence shown here is derived from an EMBL/GenBank/DDBJ whole genome shotgun (WGS) entry which is preliminary data.</text>
</comment>
<evidence type="ECO:0000313" key="10">
    <source>
        <dbReference type="Proteomes" id="UP001527925"/>
    </source>
</evidence>
<evidence type="ECO:0000256" key="1">
    <source>
        <dbReference type="ARBA" id="ARBA00004123"/>
    </source>
</evidence>
<feature type="compositionally biased region" description="Gly residues" evidence="5">
    <location>
        <begin position="54"/>
        <end position="63"/>
    </location>
</feature>
<feature type="domain" description="POP1 C-terminal" evidence="8">
    <location>
        <begin position="778"/>
        <end position="858"/>
    </location>
</feature>
<evidence type="ECO:0000313" key="9">
    <source>
        <dbReference type="EMBL" id="KAL2914053.1"/>
    </source>
</evidence>
<dbReference type="InterPro" id="IPR027266">
    <property type="entry name" value="TrmE/GcvT-like"/>
</dbReference>
<dbReference type="PANTHER" id="PTHR22731:SF3">
    <property type="entry name" value="RIBONUCLEASES P_MRP PROTEIN SUBUNIT POP1"/>
    <property type="match status" value="1"/>
</dbReference>
<keyword evidence="2" id="KW-0819">tRNA processing</keyword>
<evidence type="ECO:0000259" key="7">
    <source>
        <dbReference type="Pfam" id="PF08170"/>
    </source>
</evidence>
<dbReference type="EMBL" id="JADGIZ020000038">
    <property type="protein sequence ID" value="KAL2914053.1"/>
    <property type="molecule type" value="Genomic_DNA"/>
</dbReference>
<organism evidence="9 10">
    <name type="scientific">Polyrhizophydium stewartii</name>
    <dbReference type="NCBI Taxonomy" id="2732419"/>
    <lineage>
        <taxon>Eukaryota</taxon>
        <taxon>Fungi</taxon>
        <taxon>Fungi incertae sedis</taxon>
        <taxon>Chytridiomycota</taxon>
        <taxon>Chytridiomycota incertae sedis</taxon>
        <taxon>Chytridiomycetes</taxon>
        <taxon>Rhizophydiales</taxon>
        <taxon>Rhizophydiales incertae sedis</taxon>
        <taxon>Polyrhizophydium</taxon>
    </lineage>
</organism>
<dbReference type="InterPro" id="IPR012590">
    <property type="entry name" value="POPLD_dom"/>
</dbReference>
<dbReference type="Proteomes" id="UP001527925">
    <property type="component" value="Unassembled WGS sequence"/>
</dbReference>